<dbReference type="SUPFAM" id="SSF48371">
    <property type="entry name" value="ARM repeat"/>
    <property type="match status" value="1"/>
</dbReference>
<proteinExistence type="predicted"/>
<dbReference type="PANTHER" id="PTHR12904">
    <property type="match status" value="1"/>
</dbReference>
<dbReference type="AlphaFoldDB" id="G0MMW9"/>
<dbReference type="PANTHER" id="PTHR12904:SF28">
    <property type="entry name" value="ATP SYNTHASE SUBUNIT ALPHA-RELATED"/>
    <property type="match status" value="1"/>
</dbReference>
<name>G0MMW9_CAEBE</name>
<reference evidence="3" key="1">
    <citation type="submission" date="2011-07" db="EMBL/GenBank/DDBJ databases">
        <authorList>
            <consortium name="Caenorhabditis brenneri Sequencing and Analysis Consortium"/>
            <person name="Wilson R.K."/>
        </authorList>
    </citation>
    <scope>NUCLEOTIDE SEQUENCE [LARGE SCALE GENOMIC DNA]</scope>
    <source>
        <strain evidence="3">PB2801</strain>
    </source>
</reference>
<dbReference type="SUPFAM" id="SSF52047">
    <property type="entry name" value="RNI-like"/>
    <property type="match status" value="1"/>
</dbReference>
<dbReference type="OrthoDB" id="5838776at2759"/>
<dbReference type="HOGENOM" id="CLU_384145_0_0_1"/>
<dbReference type="eggNOG" id="KOG3665">
    <property type="taxonomic scope" value="Eukaryota"/>
</dbReference>
<keyword evidence="3" id="KW-1185">Reference proteome</keyword>
<dbReference type="Proteomes" id="UP000008068">
    <property type="component" value="Unassembled WGS sequence"/>
</dbReference>
<dbReference type="GO" id="GO:0031462">
    <property type="term" value="C:Cul2-RING ubiquitin ligase complex"/>
    <property type="evidence" value="ECO:0007669"/>
    <property type="project" value="TreeGrafter"/>
</dbReference>
<protein>
    <submittedName>
        <fullName evidence="2">Uncharacterized protein</fullName>
    </submittedName>
</protein>
<gene>
    <name evidence="2" type="ORF">CAEBREN_00798</name>
</gene>
<feature type="compositionally biased region" description="Acidic residues" evidence="1">
    <location>
        <begin position="123"/>
        <end position="157"/>
    </location>
</feature>
<dbReference type="FunCoup" id="G0MMW9">
    <property type="interactions" value="21"/>
</dbReference>
<accession>G0MMW9</accession>
<dbReference type="EMBL" id="GL379802">
    <property type="protein sequence ID" value="EGT37434.1"/>
    <property type="molecule type" value="Genomic_DNA"/>
</dbReference>
<dbReference type="STRING" id="135651.G0MMW9"/>
<evidence type="ECO:0000256" key="1">
    <source>
        <dbReference type="SAM" id="MobiDB-lite"/>
    </source>
</evidence>
<organism evidence="3">
    <name type="scientific">Caenorhabditis brenneri</name>
    <name type="common">Nematode worm</name>
    <dbReference type="NCBI Taxonomy" id="135651"/>
    <lineage>
        <taxon>Eukaryota</taxon>
        <taxon>Metazoa</taxon>
        <taxon>Ecdysozoa</taxon>
        <taxon>Nematoda</taxon>
        <taxon>Chromadorea</taxon>
        <taxon>Rhabditida</taxon>
        <taxon>Rhabditina</taxon>
        <taxon>Rhabditomorpha</taxon>
        <taxon>Rhabditoidea</taxon>
        <taxon>Rhabditidae</taxon>
        <taxon>Peloderinae</taxon>
        <taxon>Caenorhabditis</taxon>
    </lineage>
</organism>
<dbReference type="InterPro" id="IPR032675">
    <property type="entry name" value="LRR_dom_sf"/>
</dbReference>
<dbReference type="InParanoid" id="G0MMW9"/>
<dbReference type="InterPro" id="IPR051341">
    <property type="entry name" value="Zyg-11_UBL_adapter"/>
</dbReference>
<dbReference type="InterPro" id="IPR016024">
    <property type="entry name" value="ARM-type_fold"/>
</dbReference>
<sequence>MIETLRNLCVKQAAKHIAEGLLTSAHQKLDVESSNLVFEKFLLQVELKSKKEGFSECCQHIKNLLRVTKFVLVNVRFFDDNLIKLINDQDVVELQIWWPENWKIFHLDREQNDEGGSAKQEKEEEVFDGVQEEASAEEEERDSEDDEENSDVGEEEETSTRRIDLIAMLETLLNPQSCQNLQSLLICGEYVEFLPGWVEKLATLLPSLRTLSLCYVNTEGGVVESICNSFPNLIELDIENSVVTNLRGISKLSNLTSLKITGLDIKNKEDIAEFFALQKLKTLKIGGDSVSNEKATNLMYYLQNNRNLPQLTFFDCAYCDINELMFQTLIDTHRSLKIINLLGTNLENRHQLNDENRKSLKLWSLGPFGDCLYTLDSAIQNKEPLNPYIFPIRDRLVTLLENQYDQISQEELSECLKLMCTFMKDCFFLAQYIAGVLELLCRDERASRFSFVERQHLIFTIIQNFHTFDEYGNPPNSDLAFTESIWIVLANSVKFNTSPANLDRICEDAAHVFHTSYRNRNVCVAAMLTVREFLEKMSTDRRTALARRLELTRTVVKLLMDCSRDRPERDQYITCLSSILYTIYKFREEESEQTTKVDKKCVKVLCQIMGLYKEDLVAQSFLVLALGKIIDVTSDEALMTFLENKDEFPEFMKMFYNQKSERQKATICTFYIKFVHSEKTERSRDELLSYEAHMSLIADVQAGLDGFEETDDVFEGLRWIVKKCKDKITKEMCTWMIKEFGGEEKKTSRKRRRN</sequence>
<feature type="region of interest" description="Disordered" evidence="1">
    <location>
        <begin position="113"/>
        <end position="159"/>
    </location>
</feature>
<evidence type="ECO:0000313" key="3">
    <source>
        <dbReference type="Proteomes" id="UP000008068"/>
    </source>
</evidence>
<evidence type="ECO:0000313" key="2">
    <source>
        <dbReference type="EMBL" id="EGT37434.1"/>
    </source>
</evidence>
<dbReference type="Gene3D" id="3.80.10.10">
    <property type="entry name" value="Ribonuclease Inhibitor"/>
    <property type="match status" value="1"/>
</dbReference>
<dbReference type="OMA" id="EEVENCH"/>